<dbReference type="Proteomes" id="UP000005835">
    <property type="component" value="Unassembled WGS sequence"/>
</dbReference>
<name>K1JXT8_9BURK</name>
<protein>
    <submittedName>
        <fullName evidence="2">Uncharacterized protein</fullName>
    </submittedName>
</protein>
<sequence>MNETTKYGLFFLGGVVLGALGAVAVTRGKLDVKPLATDLLSAGIDLKEKALSAVESAKEDIADAVAEAQVKSQEKKARAEEAEAAKVEDKTAEAA</sequence>
<comment type="caution">
    <text evidence="2">The sequence shown here is derived from an EMBL/GenBank/DDBJ whole genome shotgun (WGS) entry which is preliminary data.</text>
</comment>
<dbReference type="OrthoDB" id="9157437at2"/>
<feature type="region of interest" description="Disordered" evidence="1">
    <location>
        <begin position="72"/>
        <end position="95"/>
    </location>
</feature>
<dbReference type="STRING" id="742823.HMPREF9465_00959"/>
<evidence type="ECO:0000256" key="1">
    <source>
        <dbReference type="SAM" id="MobiDB-lite"/>
    </source>
</evidence>
<evidence type="ECO:0000313" key="2">
    <source>
        <dbReference type="EMBL" id="EKB31428.1"/>
    </source>
</evidence>
<dbReference type="EMBL" id="ADMG01000025">
    <property type="protein sequence ID" value="EKB31428.1"/>
    <property type="molecule type" value="Genomic_DNA"/>
</dbReference>
<gene>
    <name evidence="2" type="ORF">HMPREF9465_00959</name>
</gene>
<accession>K1JXT8</accession>
<evidence type="ECO:0000313" key="3">
    <source>
        <dbReference type="Proteomes" id="UP000005835"/>
    </source>
</evidence>
<dbReference type="HOGENOM" id="CLU_151795_3_0_4"/>
<dbReference type="PATRIC" id="fig|742823.3.peg.947"/>
<organism evidence="2 3">
    <name type="scientific">Sutterella wadsworthensis 2_1_59BFAA</name>
    <dbReference type="NCBI Taxonomy" id="742823"/>
    <lineage>
        <taxon>Bacteria</taxon>
        <taxon>Pseudomonadati</taxon>
        <taxon>Pseudomonadota</taxon>
        <taxon>Betaproteobacteria</taxon>
        <taxon>Burkholderiales</taxon>
        <taxon>Sutterellaceae</taxon>
        <taxon>Sutterella</taxon>
    </lineage>
</organism>
<keyword evidence="3" id="KW-1185">Reference proteome</keyword>
<proteinExistence type="predicted"/>
<dbReference type="eggNOG" id="ENOG50343XY">
    <property type="taxonomic scope" value="Bacteria"/>
</dbReference>
<dbReference type="RefSeq" id="WP_005434664.1">
    <property type="nucleotide sequence ID" value="NZ_JH815515.1"/>
</dbReference>
<reference evidence="2 3" key="1">
    <citation type="submission" date="2012-05" db="EMBL/GenBank/DDBJ databases">
        <title>The Genome Sequence of Sutterella wadsworthensis 2_1_59BFAA.</title>
        <authorList>
            <consortium name="The Broad Institute Genome Sequencing Platform"/>
            <person name="Earl A."/>
            <person name="Ward D."/>
            <person name="Feldgarden M."/>
            <person name="Gevers D."/>
            <person name="Daigneault M."/>
            <person name="Strauss J."/>
            <person name="Allen-Vercoe E."/>
            <person name="Walker B."/>
            <person name="Young S.K."/>
            <person name="Zeng Q."/>
            <person name="Gargeya S."/>
            <person name="Fitzgerald M."/>
            <person name="Haas B."/>
            <person name="Abouelleil A."/>
            <person name="Alvarado L."/>
            <person name="Arachchi H.M."/>
            <person name="Berlin A.M."/>
            <person name="Chapman S.B."/>
            <person name="Goldberg J."/>
            <person name="Griggs A."/>
            <person name="Gujja S."/>
            <person name="Hansen M."/>
            <person name="Howarth C."/>
            <person name="Imamovic A."/>
            <person name="Larimer J."/>
            <person name="McCowen C."/>
            <person name="Montmayeur A."/>
            <person name="Murphy C."/>
            <person name="Neiman D."/>
            <person name="Pearson M."/>
            <person name="Priest M."/>
            <person name="Roberts A."/>
            <person name="Saif S."/>
            <person name="Shea T."/>
            <person name="Sisk P."/>
            <person name="Sykes S."/>
            <person name="Wortman J."/>
            <person name="Nusbaum C."/>
            <person name="Birren B."/>
        </authorList>
    </citation>
    <scope>NUCLEOTIDE SEQUENCE [LARGE SCALE GENOMIC DNA]</scope>
    <source>
        <strain evidence="2 3">2_1_59BFAA</strain>
    </source>
</reference>
<dbReference type="AlphaFoldDB" id="K1JXT8"/>